<sequence>MHERIQTAYTAMRNAIIEFNQRWPSLVLGGAVWRLPLLKEQKTPDLIAVERLDGADAVNAATEALLAFELEVGQAPGTVMRLPGYFVLEESVVDQVRAINALKEALDEAIEVTRLELNMIKDARPRIMRRALGATFNTNQLLRKIQAFELPPRMLTFTWAGHTSGMTRVLVEKLREKLEAEAQLRADREEVAIESTPEWQELRALVNLDAGDTLVHYKQVAPHPRAMLWFSGNSRYDAMIHANLPVFVVVGAVELEVVDLKTFSREERTSPRVDKKPRDEAVPRLDIYVAPRKRRKKTAPVLTGDEVNTEALQKSTYSPGNESGD</sequence>
<name>A0A7Y8D535_PSEPU</name>
<organism evidence="5 6">
    <name type="scientific">Pseudomonas putida</name>
    <name type="common">Arthrobacter siderocapsulatus</name>
    <dbReference type="NCBI Taxonomy" id="303"/>
    <lineage>
        <taxon>Bacteria</taxon>
        <taxon>Pseudomonadati</taxon>
        <taxon>Pseudomonadota</taxon>
        <taxon>Gammaproteobacteria</taxon>
        <taxon>Pseudomonadales</taxon>
        <taxon>Pseudomonadaceae</taxon>
        <taxon>Pseudomonas</taxon>
    </lineage>
</organism>
<dbReference type="GO" id="GO:0005737">
    <property type="term" value="C:cytoplasm"/>
    <property type="evidence" value="ECO:0007669"/>
    <property type="project" value="InterPro"/>
</dbReference>
<dbReference type="Gene3D" id="3.50.14.10">
    <property type="entry name" value="Replication terminator Tus, domain 1 superfamily/Replication terminator Tus"/>
    <property type="match status" value="1"/>
</dbReference>
<dbReference type="Proteomes" id="UP000542695">
    <property type="component" value="Unassembled WGS sequence"/>
</dbReference>
<evidence type="ECO:0000256" key="1">
    <source>
        <dbReference type="ARBA" id="ARBA00022490"/>
    </source>
</evidence>
<dbReference type="InterPro" id="IPR036384">
    <property type="entry name" value="Tus_sf"/>
</dbReference>
<dbReference type="GO" id="GO:0003677">
    <property type="term" value="F:DNA binding"/>
    <property type="evidence" value="ECO:0007669"/>
    <property type="project" value="UniProtKB-KW"/>
</dbReference>
<dbReference type="EMBL" id="JACARV010000148">
    <property type="protein sequence ID" value="NWC84274.1"/>
    <property type="molecule type" value="Genomic_DNA"/>
</dbReference>
<accession>A0A7Y8D535</accession>
<comment type="caution">
    <text evidence="5">The sequence shown here is derived from an EMBL/GenBank/DDBJ whole genome shotgun (WGS) entry which is preliminary data.</text>
</comment>
<gene>
    <name evidence="5" type="ORF">HX798_28935</name>
</gene>
<dbReference type="RefSeq" id="WP_177011401.1">
    <property type="nucleotide sequence ID" value="NZ_JACARV010000148.1"/>
</dbReference>
<evidence type="ECO:0000256" key="2">
    <source>
        <dbReference type="ARBA" id="ARBA00022705"/>
    </source>
</evidence>
<evidence type="ECO:0000313" key="6">
    <source>
        <dbReference type="Proteomes" id="UP000542695"/>
    </source>
</evidence>
<evidence type="ECO:0000256" key="3">
    <source>
        <dbReference type="ARBA" id="ARBA00023125"/>
    </source>
</evidence>
<evidence type="ECO:0000256" key="4">
    <source>
        <dbReference type="SAM" id="MobiDB-lite"/>
    </source>
</evidence>
<feature type="region of interest" description="Disordered" evidence="4">
    <location>
        <begin position="292"/>
        <end position="325"/>
    </location>
</feature>
<keyword evidence="2" id="KW-0235">DNA replication</keyword>
<dbReference type="GO" id="GO:0006274">
    <property type="term" value="P:DNA replication termination"/>
    <property type="evidence" value="ECO:0007669"/>
    <property type="project" value="InterPro"/>
</dbReference>
<proteinExistence type="predicted"/>
<dbReference type="InterPro" id="IPR036381">
    <property type="entry name" value="Tus_dom1"/>
</dbReference>
<dbReference type="AlphaFoldDB" id="A0A7Y8D535"/>
<dbReference type="InterPro" id="IPR008865">
    <property type="entry name" value="DNA_replication_term_site-bd"/>
</dbReference>
<reference evidence="5 6" key="1">
    <citation type="submission" date="2020-04" db="EMBL/GenBank/DDBJ databases">
        <title>Molecular characterization of pseudomonads from Agaricus bisporus reveal novel blotch 2 pathogens in Western Europe.</title>
        <authorList>
            <person name="Taparia T."/>
            <person name="Krijger M."/>
            <person name="Haynes E."/>
            <person name="Elpinstone J.G."/>
            <person name="Noble R."/>
            <person name="Van Der Wolf J."/>
        </authorList>
    </citation>
    <scope>NUCLEOTIDE SEQUENCE [LARGE SCALE GENOMIC DNA]</scope>
    <source>
        <strain evidence="5 6">P7765</strain>
    </source>
</reference>
<evidence type="ECO:0000313" key="5">
    <source>
        <dbReference type="EMBL" id="NWC84274.1"/>
    </source>
</evidence>
<feature type="compositionally biased region" description="Polar residues" evidence="4">
    <location>
        <begin position="310"/>
        <end position="325"/>
    </location>
</feature>
<protein>
    <submittedName>
        <fullName evidence="5">Replication terminus site-binding protein</fullName>
    </submittedName>
</protein>
<dbReference type="Pfam" id="PF05472">
    <property type="entry name" value="Ter"/>
    <property type="match status" value="1"/>
</dbReference>
<keyword evidence="3" id="KW-0238">DNA-binding</keyword>
<keyword evidence="1" id="KW-0963">Cytoplasm</keyword>
<dbReference type="SUPFAM" id="SSF56596">
    <property type="entry name" value="Replication terminator protein (Tus)"/>
    <property type="match status" value="1"/>
</dbReference>